<dbReference type="PROSITE" id="PS00893">
    <property type="entry name" value="NUDIX_BOX"/>
    <property type="match status" value="1"/>
</dbReference>
<dbReference type="PRINTS" id="PR00502">
    <property type="entry name" value="NUDIXFAMILY"/>
</dbReference>
<dbReference type="NCBIfam" id="NF001938">
    <property type="entry name" value="PRK00714.1-5"/>
    <property type="match status" value="1"/>
</dbReference>
<comment type="similarity">
    <text evidence="4">Belongs to the Nudix hydrolase family. RppH subfamily.</text>
</comment>
<dbReference type="EMBL" id="RDQM01000013">
    <property type="protein sequence ID" value="RMW96120.1"/>
    <property type="molecule type" value="Genomic_DNA"/>
</dbReference>
<dbReference type="NCBIfam" id="NF001937">
    <property type="entry name" value="PRK00714.1-4"/>
    <property type="match status" value="1"/>
</dbReference>
<reference evidence="9 10" key="1">
    <citation type="submission" date="2018-10" db="EMBL/GenBank/DDBJ databases">
        <title>Comamonadaceae CDC group NO-1 genome sequencing and assembly.</title>
        <authorList>
            <person name="Bernier A.-M."/>
            <person name="Bernard K."/>
        </authorList>
    </citation>
    <scope>NUCLEOTIDE SEQUENCE [LARGE SCALE GENOMIC DNA]</scope>
    <source>
        <strain evidence="8 10">NML180581</strain>
        <strain evidence="7 9">NML970147</strain>
    </source>
</reference>
<dbReference type="AlphaFoldDB" id="A0A3M6Q0W6"/>
<accession>A0A3M6Q0W6</accession>
<dbReference type="HAMAP" id="MF_00298">
    <property type="entry name" value="Nudix_RppH"/>
    <property type="match status" value="1"/>
</dbReference>
<sequence length="241" mass="27848">MLDREGFRPNVGIILLNQKNQVFWGKRIRTHSWQFPQGGIDRGEKPEQAMYRELHEEVGLHPHHVRIIARTRDWLRYEVPDRFIRRDARGHYKGQKQIWYLLQLLGNDWDLNLRATDHPEFDAWRWNDYWVPLDVVVEFKRGVYEMALTELSRFVPRTEARNRFLRGGVRGHKGGHANNAGQENAQVPVRQSQRSAMPRVNSLLVGAHVELPPGASFDPDPSAGSGLVKEGTFAIAKKTSD</sequence>
<dbReference type="Gene3D" id="3.90.79.10">
    <property type="entry name" value="Nucleoside Triphosphate Pyrophosphohydrolase"/>
    <property type="match status" value="1"/>
</dbReference>
<accession>A0A3M6R682</accession>
<evidence type="ECO:0000256" key="1">
    <source>
        <dbReference type="ARBA" id="ARBA00001936"/>
    </source>
</evidence>
<evidence type="ECO:0000259" key="6">
    <source>
        <dbReference type="PROSITE" id="PS51462"/>
    </source>
</evidence>
<feature type="domain" description="Nudix hydrolase" evidence="6">
    <location>
        <begin position="6"/>
        <end position="149"/>
    </location>
</feature>
<comment type="caution">
    <text evidence="7">The sequence shown here is derived from an EMBL/GenBank/DDBJ whole genome shotgun (WGS) entry which is preliminary data.</text>
</comment>
<feature type="short sequence motif" description="Nudix box" evidence="4">
    <location>
        <begin position="38"/>
        <end position="59"/>
    </location>
</feature>
<organism evidence="7 9">
    <name type="scientific">Allofranklinella schreckenbergeri</name>
    <dbReference type="NCBI Taxonomy" id="1076744"/>
    <lineage>
        <taxon>Bacteria</taxon>
        <taxon>Pseudomonadati</taxon>
        <taxon>Pseudomonadota</taxon>
        <taxon>Betaproteobacteria</taxon>
        <taxon>Burkholderiales</taxon>
        <taxon>Comamonadaceae</taxon>
        <taxon>Allofranklinella</taxon>
    </lineage>
</organism>
<gene>
    <name evidence="4" type="primary">rppH</name>
    <name evidence="4" type="synonym">nudH</name>
    <name evidence="8" type="ORF">EBQ24_03815</name>
    <name evidence="7" type="ORF">EBQ26_10185</name>
</gene>
<dbReference type="Proteomes" id="UP000281171">
    <property type="component" value="Unassembled WGS sequence"/>
</dbReference>
<evidence type="ECO:0000313" key="9">
    <source>
        <dbReference type="Proteomes" id="UP000267521"/>
    </source>
</evidence>
<evidence type="ECO:0000313" key="7">
    <source>
        <dbReference type="EMBL" id="RMW96120.1"/>
    </source>
</evidence>
<comment type="cofactor">
    <cofactor evidence="4">
        <name>a divalent metal cation</name>
        <dbReference type="ChEBI" id="CHEBI:60240"/>
    </cofactor>
</comment>
<evidence type="ECO:0000256" key="4">
    <source>
        <dbReference type="HAMAP-Rule" id="MF_00298"/>
    </source>
</evidence>
<dbReference type="EMBL" id="RDQK01000007">
    <property type="protein sequence ID" value="RMX10735.1"/>
    <property type="molecule type" value="Genomic_DNA"/>
</dbReference>
<evidence type="ECO:0000256" key="3">
    <source>
        <dbReference type="ARBA" id="ARBA00022801"/>
    </source>
</evidence>
<comment type="function">
    <text evidence="4">Accelerates the degradation of transcripts by removing pyrophosphate from the 5'-end of triphosphorylated RNA, leading to a more labile monophosphorylated state that can stimulate subsequent ribonuclease cleavage.</text>
</comment>
<dbReference type="EC" id="3.6.1.-" evidence="4"/>
<feature type="compositionally biased region" description="Polar residues" evidence="5">
    <location>
        <begin position="179"/>
        <end position="189"/>
    </location>
</feature>
<comment type="cofactor">
    <cofactor evidence="2">
        <name>Mg(2+)</name>
        <dbReference type="ChEBI" id="CHEBI:18420"/>
    </cofactor>
</comment>
<evidence type="ECO:0000313" key="8">
    <source>
        <dbReference type="EMBL" id="RMX10735.1"/>
    </source>
</evidence>
<dbReference type="SUPFAM" id="SSF55811">
    <property type="entry name" value="Nudix"/>
    <property type="match status" value="1"/>
</dbReference>
<feature type="region of interest" description="Disordered" evidence="5">
    <location>
        <begin position="169"/>
        <end position="189"/>
    </location>
</feature>
<evidence type="ECO:0000256" key="5">
    <source>
        <dbReference type="SAM" id="MobiDB-lite"/>
    </source>
</evidence>
<dbReference type="PANTHER" id="PTHR43736:SF1">
    <property type="entry name" value="DIHYDRONEOPTERIN TRIPHOSPHATE DIPHOSPHATASE"/>
    <property type="match status" value="1"/>
</dbReference>
<dbReference type="InterPro" id="IPR015797">
    <property type="entry name" value="NUDIX_hydrolase-like_dom_sf"/>
</dbReference>
<dbReference type="Pfam" id="PF00293">
    <property type="entry name" value="NUDIX"/>
    <property type="match status" value="1"/>
</dbReference>
<name>A0A3M6Q0W6_9BURK</name>
<dbReference type="InterPro" id="IPR000086">
    <property type="entry name" value="NUDIX_hydrolase_dom"/>
</dbReference>
<dbReference type="InterPro" id="IPR020084">
    <property type="entry name" value="NUDIX_hydrolase_CS"/>
</dbReference>
<comment type="cofactor">
    <cofactor evidence="1">
        <name>Mn(2+)</name>
        <dbReference type="ChEBI" id="CHEBI:29035"/>
    </cofactor>
</comment>
<protein>
    <recommendedName>
        <fullName evidence="4">RNA pyrophosphohydrolase</fullName>
        <ecNumber evidence="4">3.6.1.-</ecNumber>
    </recommendedName>
    <alternativeName>
        <fullName evidence="4">(Di)nucleoside polyphosphate hydrolase</fullName>
    </alternativeName>
</protein>
<dbReference type="InterPro" id="IPR022927">
    <property type="entry name" value="RppH"/>
</dbReference>
<proteinExistence type="inferred from homology"/>
<dbReference type="Proteomes" id="UP000267521">
    <property type="component" value="Unassembled WGS sequence"/>
</dbReference>
<evidence type="ECO:0000313" key="10">
    <source>
        <dbReference type="Proteomes" id="UP000281171"/>
    </source>
</evidence>
<dbReference type="RefSeq" id="WP_122238916.1">
    <property type="nucleotide sequence ID" value="NZ_RDQK01000007.1"/>
</dbReference>
<dbReference type="PANTHER" id="PTHR43736">
    <property type="entry name" value="ADP-RIBOSE PYROPHOSPHATASE"/>
    <property type="match status" value="1"/>
</dbReference>
<dbReference type="InterPro" id="IPR020476">
    <property type="entry name" value="Nudix_hydrolase"/>
</dbReference>
<dbReference type="PROSITE" id="PS51462">
    <property type="entry name" value="NUDIX"/>
    <property type="match status" value="1"/>
</dbReference>
<dbReference type="GO" id="GO:0016462">
    <property type="term" value="F:pyrophosphatase activity"/>
    <property type="evidence" value="ECO:0007669"/>
    <property type="project" value="UniProtKB-ARBA"/>
</dbReference>
<evidence type="ECO:0000256" key="2">
    <source>
        <dbReference type="ARBA" id="ARBA00001946"/>
    </source>
</evidence>
<dbReference type="NCBIfam" id="NF001935">
    <property type="entry name" value="PRK00714.1-2"/>
    <property type="match status" value="1"/>
</dbReference>
<keyword evidence="3 4" id="KW-0378">Hydrolase</keyword>
<dbReference type="CDD" id="cd03671">
    <property type="entry name" value="NUDIX_Ap4A_hydrolase_plant_like"/>
    <property type="match status" value="1"/>
</dbReference>